<dbReference type="EMBL" id="CP069534">
    <property type="protein sequence ID" value="QRP70682.1"/>
    <property type="molecule type" value="Genomic_DNA"/>
</dbReference>
<gene>
    <name evidence="2" type="ORF">I6I10_02490</name>
    <name evidence="3" type="ORF">I6J21_00415</name>
</gene>
<organism evidence="2 4">
    <name type="scientific">Corynebacterium glucuronolyticum</name>
    <dbReference type="NCBI Taxonomy" id="39791"/>
    <lineage>
        <taxon>Bacteria</taxon>
        <taxon>Bacillati</taxon>
        <taxon>Actinomycetota</taxon>
        <taxon>Actinomycetes</taxon>
        <taxon>Mycobacteriales</taxon>
        <taxon>Corynebacteriaceae</taxon>
        <taxon>Corynebacterium</taxon>
    </lineage>
</organism>
<keyword evidence="1" id="KW-0472">Membrane</keyword>
<evidence type="ECO:0000313" key="2">
    <source>
        <dbReference type="EMBL" id="QQB46820.1"/>
    </source>
</evidence>
<keyword evidence="1" id="KW-1133">Transmembrane helix</keyword>
<protein>
    <submittedName>
        <fullName evidence="2">Uncharacterized protein</fullName>
    </submittedName>
</protein>
<dbReference type="Proteomes" id="UP000596145">
    <property type="component" value="Chromosome"/>
</dbReference>
<evidence type="ECO:0000313" key="4">
    <source>
        <dbReference type="Proteomes" id="UP000596145"/>
    </source>
</evidence>
<dbReference type="EMBL" id="CP066007">
    <property type="protein sequence ID" value="QQB46820.1"/>
    <property type="molecule type" value="Genomic_DNA"/>
</dbReference>
<name>A0A7T4EGA6_9CORY</name>
<proteinExistence type="predicted"/>
<keyword evidence="1" id="KW-0812">Transmembrane</keyword>
<reference evidence="2 4" key="1">
    <citation type="submission" date="2020-12" db="EMBL/GenBank/DDBJ databases">
        <title>FDA dAtabase for Regulatory Grade micrObial Sequences (FDA-ARGOS): Supporting development and validation of Infectious Disease Dx tests.</title>
        <authorList>
            <person name="Sproer C."/>
            <person name="Gronow S."/>
            <person name="Severitt S."/>
            <person name="Schroder I."/>
            <person name="Tallon L."/>
            <person name="Sadzewicz L."/>
            <person name="Zhao X."/>
            <person name="Boylan J."/>
            <person name="Ott S."/>
            <person name="Bowen H."/>
            <person name="Vavikolanu K."/>
            <person name="Mehta A."/>
            <person name="Aluvathingal J."/>
            <person name="Nadendla S."/>
            <person name="Lowell S."/>
            <person name="Myers T."/>
            <person name="Yan Y."/>
            <person name="Sichtig H."/>
        </authorList>
    </citation>
    <scope>NUCLEOTIDE SEQUENCE [LARGE SCALE GENOMIC DNA]</scope>
    <source>
        <strain evidence="2 4">FDAARGOS_1053</strain>
        <strain evidence="3">FDAARGOS_1191</strain>
    </source>
</reference>
<dbReference type="RefSeq" id="WP_005391479.1">
    <property type="nucleotide sequence ID" value="NZ_CP066007.1"/>
</dbReference>
<feature type="transmembrane region" description="Helical" evidence="1">
    <location>
        <begin position="6"/>
        <end position="31"/>
    </location>
</feature>
<dbReference type="Proteomes" id="UP000617681">
    <property type="component" value="Chromosome"/>
</dbReference>
<feature type="transmembrane region" description="Helical" evidence="1">
    <location>
        <begin position="64"/>
        <end position="84"/>
    </location>
</feature>
<evidence type="ECO:0000313" key="3">
    <source>
        <dbReference type="EMBL" id="QRP70682.1"/>
    </source>
</evidence>
<sequence length="89" mass="9471">MKRTWFILPSLAIAFAITAALVAFTILYVAFSHPATTFFATALFDSIFVSYSGSVLSAGINNGWILVGLFAAIFAVVLVAANTLQSGHR</sequence>
<dbReference type="GeneID" id="92758819"/>
<feature type="transmembrane region" description="Helical" evidence="1">
    <location>
        <begin position="38"/>
        <end position="58"/>
    </location>
</feature>
<evidence type="ECO:0000256" key="1">
    <source>
        <dbReference type="SAM" id="Phobius"/>
    </source>
</evidence>
<dbReference type="AlphaFoldDB" id="A0A7T4EGA6"/>
<accession>A0A7T4EGA6</accession>